<keyword evidence="3" id="KW-1185">Reference proteome</keyword>
<gene>
    <name evidence="2" type="ORF">CAEBREN_16776</name>
</gene>
<sequence length="223" mass="26141">MTVPGVAHHEMALNFLKPLFLNPKLRIEDLTMSCDSEVNYLIESLTEIMKNSTKSPFHVENLTITLRKPMELTSITALFIPGVLETIDIQGHEEFRPRLKDFVETPHFKQAKTLMTEYCMPLHTVMVEKFLHLTTFEIAILYVTIEDLRWLRKVISETPTLQQCKLRMLFYITIPLIEDAFPEAVVDHRTDASYYSYPIPDSPFFLEFKFYDIMIAVERKMQE</sequence>
<evidence type="ECO:0000259" key="1">
    <source>
        <dbReference type="Pfam" id="PF01827"/>
    </source>
</evidence>
<dbReference type="InParanoid" id="G0MW09"/>
<evidence type="ECO:0000313" key="3">
    <source>
        <dbReference type="Proteomes" id="UP000008068"/>
    </source>
</evidence>
<protein>
    <recommendedName>
        <fullName evidence="1">DUF38 domain-containing protein</fullName>
    </recommendedName>
</protein>
<dbReference type="Pfam" id="PF01827">
    <property type="entry name" value="FTH"/>
    <property type="match status" value="1"/>
</dbReference>
<dbReference type="Proteomes" id="UP000008068">
    <property type="component" value="Unassembled WGS sequence"/>
</dbReference>
<proteinExistence type="predicted"/>
<dbReference type="EMBL" id="GL379815">
    <property type="protein sequence ID" value="EGT45252.1"/>
    <property type="molecule type" value="Genomic_DNA"/>
</dbReference>
<organism evidence="3">
    <name type="scientific">Caenorhabditis brenneri</name>
    <name type="common">Nematode worm</name>
    <dbReference type="NCBI Taxonomy" id="135651"/>
    <lineage>
        <taxon>Eukaryota</taxon>
        <taxon>Metazoa</taxon>
        <taxon>Ecdysozoa</taxon>
        <taxon>Nematoda</taxon>
        <taxon>Chromadorea</taxon>
        <taxon>Rhabditida</taxon>
        <taxon>Rhabditina</taxon>
        <taxon>Rhabditomorpha</taxon>
        <taxon>Rhabditoidea</taxon>
        <taxon>Rhabditidae</taxon>
        <taxon>Peloderinae</taxon>
        <taxon>Caenorhabditis</taxon>
    </lineage>
</organism>
<accession>G0MW09</accession>
<dbReference type="InterPro" id="IPR002900">
    <property type="entry name" value="DUF38/FTH_CAE_spp"/>
</dbReference>
<dbReference type="GO" id="GO:0045087">
    <property type="term" value="P:innate immune response"/>
    <property type="evidence" value="ECO:0007669"/>
    <property type="project" value="TreeGrafter"/>
</dbReference>
<feature type="domain" description="DUF38" evidence="1">
    <location>
        <begin position="41"/>
        <end position="168"/>
    </location>
</feature>
<name>G0MW09_CAEBE</name>
<reference evidence="3" key="1">
    <citation type="submission" date="2011-07" db="EMBL/GenBank/DDBJ databases">
        <authorList>
            <consortium name="Caenorhabditis brenneri Sequencing and Analysis Consortium"/>
            <person name="Wilson R.K."/>
        </authorList>
    </citation>
    <scope>NUCLEOTIDE SEQUENCE [LARGE SCALE GENOMIC DNA]</scope>
    <source>
        <strain evidence="3">PB2801</strain>
    </source>
</reference>
<dbReference type="InterPro" id="IPR040161">
    <property type="entry name" value="FB224"/>
</dbReference>
<dbReference type="PANTHER" id="PTHR23015">
    <property type="entry name" value="UNCHARACTERIZED C.ELEGANS PROTEIN"/>
    <property type="match status" value="1"/>
</dbReference>
<dbReference type="AlphaFoldDB" id="G0MW09"/>
<dbReference type="HOGENOM" id="CLU_1241075_0_0_1"/>
<evidence type="ECO:0000313" key="2">
    <source>
        <dbReference type="EMBL" id="EGT45252.1"/>
    </source>
</evidence>
<dbReference type="PANTHER" id="PTHR23015:SF4">
    <property type="entry name" value="DUF38 DOMAIN-CONTAINING PROTEIN-RELATED"/>
    <property type="match status" value="1"/>
</dbReference>